<dbReference type="InterPro" id="IPR036390">
    <property type="entry name" value="WH_DNA-bd_sf"/>
</dbReference>
<gene>
    <name evidence="4" type="ORF">CWB96_22535</name>
    <name evidence="3" type="ORF">CWB97_22300</name>
</gene>
<name>A0A5S3XE13_9GAMM</name>
<reference evidence="5 6" key="2">
    <citation type="submission" date="2019-06" db="EMBL/GenBank/DDBJ databases">
        <title>Co-occurence of chitin degradation, pigmentation and bioactivity in marine Pseudoalteromonas.</title>
        <authorList>
            <person name="Sonnenschein E.C."/>
            <person name="Bech P.K."/>
        </authorList>
    </citation>
    <scope>NUCLEOTIDE SEQUENCE [LARGE SCALE GENOMIC DNA]</scope>
    <source>
        <strain evidence="6">S2231</strain>
        <strain evidence="3 5">S2233</strain>
    </source>
</reference>
<evidence type="ECO:0000313" key="5">
    <source>
        <dbReference type="Proteomes" id="UP000305730"/>
    </source>
</evidence>
<reference evidence="4" key="3">
    <citation type="submission" date="2019-09" db="EMBL/GenBank/DDBJ databases">
        <title>Co-occurence of chitin degradation, pigmentation and bioactivity in marine Pseudoalteromonas.</title>
        <authorList>
            <person name="Sonnenschein E.C."/>
            <person name="Bech P.K."/>
        </authorList>
    </citation>
    <scope>NUCLEOTIDE SEQUENCE</scope>
    <source>
        <strain evidence="4">S2231</strain>
    </source>
</reference>
<reference evidence="5 6" key="1">
    <citation type="submission" date="2017-12" db="EMBL/GenBank/DDBJ databases">
        <authorList>
            <person name="Paulsen S."/>
            <person name="Gram L.K."/>
        </authorList>
    </citation>
    <scope>NUCLEOTIDE SEQUENCE [LARGE SCALE GENOMIC DNA]</scope>
    <source>
        <strain evidence="4 6">S2231</strain>
        <strain evidence="3 5">S2233</strain>
    </source>
</reference>
<evidence type="ECO:0000313" key="4">
    <source>
        <dbReference type="EMBL" id="TMP51143.1"/>
    </source>
</evidence>
<dbReference type="RefSeq" id="WP_138598722.1">
    <property type="nucleotide sequence ID" value="NZ_PNCK01000128.1"/>
</dbReference>
<dbReference type="Gene3D" id="1.10.10.10">
    <property type="entry name" value="Winged helix-like DNA-binding domain superfamily/Winged helix DNA-binding domain"/>
    <property type="match status" value="1"/>
</dbReference>
<dbReference type="InterPro" id="IPR002831">
    <property type="entry name" value="Tscrpt_reg_TrmB_N"/>
</dbReference>
<evidence type="ECO:0000259" key="1">
    <source>
        <dbReference type="Pfam" id="PF01978"/>
    </source>
</evidence>
<dbReference type="InterPro" id="IPR036388">
    <property type="entry name" value="WH-like_DNA-bd_sf"/>
</dbReference>
<feature type="domain" description="Transcription regulator TrmB C-terminal" evidence="2">
    <location>
        <begin position="111"/>
        <end position="169"/>
    </location>
</feature>
<dbReference type="Pfam" id="PF11495">
    <property type="entry name" value="Regulator_TrmB"/>
    <property type="match status" value="1"/>
</dbReference>
<dbReference type="InterPro" id="IPR051797">
    <property type="entry name" value="TrmB-like"/>
</dbReference>
<dbReference type="AlphaFoldDB" id="A0A5S3XE13"/>
<dbReference type="Pfam" id="PF01978">
    <property type="entry name" value="TrmB"/>
    <property type="match status" value="1"/>
</dbReference>
<dbReference type="OrthoDB" id="1493540at2"/>
<dbReference type="InterPro" id="IPR021586">
    <property type="entry name" value="Tscrpt_reg_TrmB_C"/>
</dbReference>
<proteinExistence type="predicted"/>
<feature type="domain" description="Transcription regulator TrmB N-terminal" evidence="1">
    <location>
        <begin position="12"/>
        <end position="77"/>
    </location>
</feature>
<dbReference type="EMBL" id="PNCL01000224">
    <property type="protein sequence ID" value="TMP51143.1"/>
    <property type="molecule type" value="Genomic_DNA"/>
</dbReference>
<dbReference type="PANTHER" id="PTHR34293">
    <property type="entry name" value="HTH-TYPE TRANSCRIPTIONAL REGULATOR TRMBL2"/>
    <property type="match status" value="1"/>
</dbReference>
<evidence type="ECO:0000313" key="3">
    <source>
        <dbReference type="EMBL" id="TMP38121.1"/>
    </source>
</evidence>
<evidence type="ECO:0008006" key="7">
    <source>
        <dbReference type="Google" id="ProtNLM"/>
    </source>
</evidence>
<dbReference type="PANTHER" id="PTHR34293:SF1">
    <property type="entry name" value="HTH-TYPE TRANSCRIPTIONAL REGULATOR TRMBL2"/>
    <property type="match status" value="1"/>
</dbReference>
<keyword evidence="5" id="KW-1185">Reference proteome</keyword>
<accession>A0A5S3XE13</accession>
<dbReference type="EMBL" id="PNCK01000128">
    <property type="protein sequence ID" value="TMP38121.1"/>
    <property type="molecule type" value="Genomic_DNA"/>
</dbReference>
<comment type="caution">
    <text evidence="4">The sequence shown here is derived from an EMBL/GenBank/DDBJ whole genome shotgun (WGS) entry which is preliminary data.</text>
</comment>
<protein>
    <recommendedName>
        <fullName evidence="7">Transcription regulator TrmB N-terminal domain-containing protein</fullName>
    </recommendedName>
</protein>
<evidence type="ECO:0000259" key="2">
    <source>
        <dbReference type="Pfam" id="PF11495"/>
    </source>
</evidence>
<dbReference type="Proteomes" id="UP000305730">
    <property type="component" value="Unassembled WGS sequence"/>
</dbReference>
<evidence type="ECO:0000313" key="6">
    <source>
        <dbReference type="Proteomes" id="UP000307706"/>
    </source>
</evidence>
<sequence length="284" mass="32119">MHNLENIAEKFKILGFTLLESDIYCYLLRHGLSTGYSIAKGINKPAANVYKALDTLSQKGGVVASQGASKSYNATHWKELLNSHQKQFEKGLDDLSDKLKLIEKQEADEQVYQVDNYAQVIDHTIDLIKSAKKVVLADIEPDAIPLFEPALVEAANRGVEVRIKAYEEVELVGVHVTLRRHGLDIYKKTTDVSFTICIDGNEFSTAMLAPNNLKVIQAFRSQSALMNSIVHNYVLYGQVLTELKAQLKDNDFEQAKMTLKNTEHLHPLSEENFVFYNLKQRYDI</sequence>
<organism evidence="4 6">
    <name type="scientific">Pseudoalteromonas citrea</name>
    <dbReference type="NCBI Taxonomy" id="43655"/>
    <lineage>
        <taxon>Bacteria</taxon>
        <taxon>Pseudomonadati</taxon>
        <taxon>Pseudomonadota</taxon>
        <taxon>Gammaproteobacteria</taxon>
        <taxon>Alteromonadales</taxon>
        <taxon>Pseudoalteromonadaceae</taxon>
        <taxon>Pseudoalteromonas</taxon>
    </lineage>
</organism>
<dbReference type="Proteomes" id="UP000307706">
    <property type="component" value="Unassembled WGS sequence"/>
</dbReference>
<dbReference type="SUPFAM" id="SSF46785">
    <property type="entry name" value="Winged helix' DNA-binding domain"/>
    <property type="match status" value="1"/>
</dbReference>